<proteinExistence type="predicted"/>
<feature type="non-terminal residue" evidence="1">
    <location>
        <position position="1"/>
    </location>
</feature>
<evidence type="ECO:0000313" key="1">
    <source>
        <dbReference type="EMBL" id="KAF2005980.1"/>
    </source>
</evidence>
<organism evidence="1 2">
    <name type="scientific">Amniculicola lignicola CBS 123094</name>
    <dbReference type="NCBI Taxonomy" id="1392246"/>
    <lineage>
        <taxon>Eukaryota</taxon>
        <taxon>Fungi</taxon>
        <taxon>Dikarya</taxon>
        <taxon>Ascomycota</taxon>
        <taxon>Pezizomycotina</taxon>
        <taxon>Dothideomycetes</taxon>
        <taxon>Pleosporomycetidae</taxon>
        <taxon>Pleosporales</taxon>
        <taxon>Amniculicolaceae</taxon>
        <taxon>Amniculicola</taxon>
    </lineage>
</organism>
<dbReference type="AlphaFoldDB" id="A0A6A5WW41"/>
<gene>
    <name evidence="1" type="ORF">P154DRAFT_423244</name>
</gene>
<keyword evidence="2" id="KW-1185">Reference proteome</keyword>
<protein>
    <submittedName>
        <fullName evidence="1">Uncharacterized protein</fullName>
    </submittedName>
</protein>
<evidence type="ECO:0000313" key="2">
    <source>
        <dbReference type="Proteomes" id="UP000799779"/>
    </source>
</evidence>
<dbReference type="OrthoDB" id="3439492at2759"/>
<reference evidence="1" key="1">
    <citation type="journal article" date="2020" name="Stud. Mycol.">
        <title>101 Dothideomycetes genomes: a test case for predicting lifestyles and emergence of pathogens.</title>
        <authorList>
            <person name="Haridas S."/>
            <person name="Albert R."/>
            <person name="Binder M."/>
            <person name="Bloem J."/>
            <person name="Labutti K."/>
            <person name="Salamov A."/>
            <person name="Andreopoulos B."/>
            <person name="Baker S."/>
            <person name="Barry K."/>
            <person name="Bills G."/>
            <person name="Bluhm B."/>
            <person name="Cannon C."/>
            <person name="Castanera R."/>
            <person name="Culley D."/>
            <person name="Daum C."/>
            <person name="Ezra D."/>
            <person name="Gonzalez J."/>
            <person name="Henrissat B."/>
            <person name="Kuo A."/>
            <person name="Liang C."/>
            <person name="Lipzen A."/>
            <person name="Lutzoni F."/>
            <person name="Magnuson J."/>
            <person name="Mondo S."/>
            <person name="Nolan M."/>
            <person name="Ohm R."/>
            <person name="Pangilinan J."/>
            <person name="Park H.-J."/>
            <person name="Ramirez L."/>
            <person name="Alfaro M."/>
            <person name="Sun H."/>
            <person name="Tritt A."/>
            <person name="Yoshinaga Y."/>
            <person name="Zwiers L.-H."/>
            <person name="Turgeon B."/>
            <person name="Goodwin S."/>
            <person name="Spatafora J."/>
            <person name="Crous P."/>
            <person name="Grigoriev I."/>
        </authorList>
    </citation>
    <scope>NUCLEOTIDE SEQUENCE</scope>
    <source>
        <strain evidence="1">CBS 123094</strain>
    </source>
</reference>
<accession>A0A6A5WW41</accession>
<name>A0A6A5WW41_9PLEO</name>
<sequence length="65" mass="7406">KNIYNIDKTSIALGVCINTRVLSSSKKKKAYIQSPENCKWVSIIKYISTTRQKLRCAVIFKGKNL</sequence>
<dbReference type="EMBL" id="ML977561">
    <property type="protein sequence ID" value="KAF2005980.1"/>
    <property type="molecule type" value="Genomic_DNA"/>
</dbReference>
<dbReference type="Proteomes" id="UP000799779">
    <property type="component" value="Unassembled WGS sequence"/>
</dbReference>